<sequence>MCLEGHPKCPQTLVSASLPLWLIDVVNMCLVTVSKEERPNLKYLALSYVWGGGAKDFILTMGNLQDYCRPRGHPTMPQTITDAITLTRRLGERLLWVDSLCIISDAPEHKATQMPALTTIYGCALVTIIAASGQDAHYGLPGL</sequence>
<organism evidence="3 4">
    <name type="scientific">Ophiobolus disseminans</name>
    <dbReference type="NCBI Taxonomy" id="1469910"/>
    <lineage>
        <taxon>Eukaryota</taxon>
        <taxon>Fungi</taxon>
        <taxon>Dikarya</taxon>
        <taxon>Ascomycota</taxon>
        <taxon>Pezizomycotina</taxon>
        <taxon>Dothideomycetes</taxon>
        <taxon>Pleosporomycetidae</taxon>
        <taxon>Pleosporales</taxon>
        <taxon>Pleosporineae</taxon>
        <taxon>Phaeosphaeriaceae</taxon>
        <taxon>Ophiobolus</taxon>
    </lineage>
</organism>
<dbReference type="OrthoDB" id="2958217at2759"/>
<evidence type="ECO:0000313" key="3">
    <source>
        <dbReference type="EMBL" id="KAF2830082.1"/>
    </source>
</evidence>
<keyword evidence="4" id="KW-1185">Reference proteome</keyword>
<name>A0A6A7A9X2_9PLEO</name>
<feature type="domain" description="Heterokaryon incompatibility" evidence="2">
    <location>
        <begin position="43"/>
        <end position="141"/>
    </location>
</feature>
<proteinExistence type="predicted"/>
<dbReference type="Proteomes" id="UP000799424">
    <property type="component" value="Unassembled WGS sequence"/>
</dbReference>
<evidence type="ECO:0000313" key="4">
    <source>
        <dbReference type="Proteomes" id="UP000799424"/>
    </source>
</evidence>
<dbReference type="Pfam" id="PF06985">
    <property type="entry name" value="HET"/>
    <property type="match status" value="1"/>
</dbReference>
<feature type="signal peptide" evidence="1">
    <location>
        <begin position="1"/>
        <end position="28"/>
    </location>
</feature>
<gene>
    <name evidence="3" type="ORF">CC86DRAFT_464535</name>
</gene>
<evidence type="ECO:0000259" key="2">
    <source>
        <dbReference type="Pfam" id="PF06985"/>
    </source>
</evidence>
<dbReference type="InterPro" id="IPR010730">
    <property type="entry name" value="HET"/>
</dbReference>
<feature type="chain" id="PRO_5025618176" evidence="1">
    <location>
        <begin position="29"/>
        <end position="143"/>
    </location>
</feature>
<dbReference type="PANTHER" id="PTHR33112:SF12">
    <property type="entry name" value="HETEROKARYON INCOMPATIBILITY DOMAIN-CONTAINING PROTEIN"/>
    <property type="match status" value="1"/>
</dbReference>
<reference evidence="3" key="1">
    <citation type="journal article" date="2020" name="Stud. Mycol.">
        <title>101 Dothideomycetes genomes: a test case for predicting lifestyles and emergence of pathogens.</title>
        <authorList>
            <person name="Haridas S."/>
            <person name="Albert R."/>
            <person name="Binder M."/>
            <person name="Bloem J."/>
            <person name="Labutti K."/>
            <person name="Salamov A."/>
            <person name="Andreopoulos B."/>
            <person name="Baker S."/>
            <person name="Barry K."/>
            <person name="Bills G."/>
            <person name="Bluhm B."/>
            <person name="Cannon C."/>
            <person name="Castanera R."/>
            <person name="Culley D."/>
            <person name="Daum C."/>
            <person name="Ezra D."/>
            <person name="Gonzalez J."/>
            <person name="Henrissat B."/>
            <person name="Kuo A."/>
            <person name="Liang C."/>
            <person name="Lipzen A."/>
            <person name="Lutzoni F."/>
            <person name="Magnuson J."/>
            <person name="Mondo S."/>
            <person name="Nolan M."/>
            <person name="Ohm R."/>
            <person name="Pangilinan J."/>
            <person name="Park H.-J."/>
            <person name="Ramirez L."/>
            <person name="Alfaro M."/>
            <person name="Sun H."/>
            <person name="Tritt A."/>
            <person name="Yoshinaga Y."/>
            <person name="Zwiers L.-H."/>
            <person name="Turgeon B."/>
            <person name="Goodwin S."/>
            <person name="Spatafora J."/>
            <person name="Crous P."/>
            <person name="Grigoriev I."/>
        </authorList>
    </citation>
    <scope>NUCLEOTIDE SEQUENCE</scope>
    <source>
        <strain evidence="3">CBS 113818</strain>
    </source>
</reference>
<dbReference type="PANTHER" id="PTHR33112">
    <property type="entry name" value="DOMAIN PROTEIN, PUTATIVE-RELATED"/>
    <property type="match status" value="1"/>
</dbReference>
<dbReference type="AlphaFoldDB" id="A0A6A7A9X2"/>
<protein>
    <submittedName>
        <fullName evidence="3">HET-domain-containing protein</fullName>
    </submittedName>
</protein>
<accession>A0A6A7A9X2</accession>
<keyword evidence="1" id="KW-0732">Signal</keyword>
<evidence type="ECO:0000256" key="1">
    <source>
        <dbReference type="SAM" id="SignalP"/>
    </source>
</evidence>
<dbReference type="EMBL" id="MU006220">
    <property type="protein sequence ID" value="KAF2830082.1"/>
    <property type="molecule type" value="Genomic_DNA"/>
</dbReference>